<evidence type="ECO:0000259" key="10">
    <source>
        <dbReference type="PROSITE" id="PS51123"/>
    </source>
</evidence>
<evidence type="ECO:0000256" key="3">
    <source>
        <dbReference type="ARBA" id="ARBA00023136"/>
    </source>
</evidence>
<keyword evidence="6 8" id="KW-0449">Lipoprotein</keyword>
<dbReference type="PROSITE" id="PS51257">
    <property type="entry name" value="PROKAR_LIPOPROTEIN"/>
    <property type="match status" value="1"/>
</dbReference>
<dbReference type="PROSITE" id="PS01068">
    <property type="entry name" value="OMPA_1"/>
    <property type="match status" value="1"/>
</dbReference>
<keyword evidence="4 8" id="KW-0564">Palmitate</keyword>
<dbReference type="PANTHER" id="PTHR30329:SF21">
    <property type="entry name" value="LIPOPROTEIN YIAD-RELATED"/>
    <property type="match status" value="1"/>
</dbReference>
<keyword evidence="5 8" id="KW-0998">Cell outer membrane</keyword>
<evidence type="ECO:0000256" key="2">
    <source>
        <dbReference type="ARBA" id="ARBA00022729"/>
    </source>
</evidence>
<name>A4WQ05_CERS5</name>
<dbReference type="Gene3D" id="3.30.1330.60">
    <property type="entry name" value="OmpA-like domain"/>
    <property type="match status" value="1"/>
</dbReference>
<keyword evidence="7 8" id="KW-0131">Cell cycle</keyword>
<feature type="signal peptide" evidence="9">
    <location>
        <begin position="1"/>
        <end position="17"/>
    </location>
</feature>
<evidence type="ECO:0000256" key="7">
    <source>
        <dbReference type="ARBA" id="ARBA00023306"/>
    </source>
</evidence>
<dbReference type="NCBIfam" id="TIGR02802">
    <property type="entry name" value="Pal_lipo"/>
    <property type="match status" value="1"/>
</dbReference>
<dbReference type="HAMAP" id="MF_02204">
    <property type="entry name" value="Pal"/>
    <property type="match status" value="1"/>
</dbReference>
<organism evidence="11">
    <name type="scientific">Cereibacter sphaeroides (strain ATCC 17025 / ATH 2.4.3)</name>
    <name type="common">Rhodobacter sphaeroides</name>
    <dbReference type="NCBI Taxonomy" id="349102"/>
    <lineage>
        <taxon>Bacteria</taxon>
        <taxon>Pseudomonadati</taxon>
        <taxon>Pseudomonadota</taxon>
        <taxon>Alphaproteobacteria</taxon>
        <taxon>Rhodobacterales</taxon>
        <taxon>Paracoccaceae</taxon>
        <taxon>Cereibacter</taxon>
    </lineage>
</organism>
<feature type="chain" id="PRO_5002674581" description="Peptidoglycan-associated lipoprotein" evidence="9">
    <location>
        <begin position="18"/>
        <end position="182"/>
    </location>
</feature>
<evidence type="ECO:0000256" key="9">
    <source>
        <dbReference type="SAM" id="SignalP"/>
    </source>
</evidence>
<comment type="subcellular location">
    <subcellularLocation>
        <location evidence="8">Cell outer membrane</location>
        <topology evidence="8">Lipid-anchor</topology>
    </subcellularLocation>
</comment>
<dbReference type="PANTHER" id="PTHR30329">
    <property type="entry name" value="STATOR ELEMENT OF FLAGELLAR MOTOR COMPLEX"/>
    <property type="match status" value="1"/>
</dbReference>
<comment type="similarity">
    <text evidence="8">Belongs to the Pal lipoprotein family.</text>
</comment>
<dbReference type="SUPFAM" id="SSF103088">
    <property type="entry name" value="OmpA-like"/>
    <property type="match status" value="1"/>
</dbReference>
<evidence type="ECO:0000256" key="1">
    <source>
        <dbReference type="ARBA" id="ARBA00022618"/>
    </source>
</evidence>
<dbReference type="InterPro" id="IPR006664">
    <property type="entry name" value="OMP_bac"/>
</dbReference>
<sequence precursor="true">MTHLPKALILLAALGLAACNNPDRYGAGGAGGAGGTGGYGSGGYGAGGIDSQGLGGPSDPRSIAYFQQTLGDRVFFLVDQSTLNDSARTTLDTQSQWLMANADYAIIIEGHADEQGTREYNLALGARRASAVQDYLISKGIAPSRMKTVSYGKERPVEVCSTEECYSKNRRAVTVLSMGAGV</sequence>
<dbReference type="HOGENOM" id="CLU_016890_9_2_5"/>
<dbReference type="EMBL" id="CP000661">
    <property type="protein sequence ID" value="ABP69469.1"/>
    <property type="molecule type" value="Genomic_DNA"/>
</dbReference>
<dbReference type="CDD" id="cd07185">
    <property type="entry name" value="OmpA_C-like"/>
    <property type="match status" value="1"/>
</dbReference>
<protein>
    <recommendedName>
        <fullName evidence="8">Peptidoglycan-associated lipoprotein</fullName>
        <shortName evidence="8">PAL</shortName>
    </recommendedName>
</protein>
<keyword evidence="1 8" id="KW-0132">Cell division</keyword>
<dbReference type="GO" id="GO:0009279">
    <property type="term" value="C:cell outer membrane"/>
    <property type="evidence" value="ECO:0007669"/>
    <property type="project" value="UniProtKB-SubCell"/>
</dbReference>
<evidence type="ECO:0000256" key="5">
    <source>
        <dbReference type="ARBA" id="ARBA00023237"/>
    </source>
</evidence>
<dbReference type="PROSITE" id="PS51123">
    <property type="entry name" value="OMPA_2"/>
    <property type="match status" value="1"/>
</dbReference>
<comment type="function">
    <text evidence="8">Part of the Tol-Pal system, which plays a role in outer membrane invagination during cell division and is important for maintaining outer membrane integrity.</text>
</comment>
<reference evidence="11" key="1">
    <citation type="submission" date="2007-04" db="EMBL/GenBank/DDBJ databases">
        <title>Complete sequence of chromosome of Rhodobacter sphaeroides ATCC 17025.</title>
        <authorList>
            <consortium name="US DOE Joint Genome Institute"/>
            <person name="Copeland A."/>
            <person name="Lucas S."/>
            <person name="Lapidus A."/>
            <person name="Barry K."/>
            <person name="Detter J.C."/>
            <person name="Glavina del Rio T."/>
            <person name="Hammon N."/>
            <person name="Israni S."/>
            <person name="Dalin E."/>
            <person name="Tice H."/>
            <person name="Pitluck S."/>
            <person name="Chertkov O."/>
            <person name="Brettin T."/>
            <person name="Bruce D."/>
            <person name="Han C."/>
            <person name="Schmutz J."/>
            <person name="Larimer F."/>
            <person name="Land M."/>
            <person name="Hauser L."/>
            <person name="Kyrpides N."/>
            <person name="Kim E."/>
            <person name="Richardson P."/>
            <person name="Mackenzie C."/>
            <person name="Choudhary M."/>
            <person name="Donohue T.J."/>
            <person name="Kaplan S."/>
        </authorList>
    </citation>
    <scope>NUCLEOTIDE SEQUENCE [LARGE SCALE GENOMIC DNA]</scope>
    <source>
        <strain evidence="11">ATCC 17025</strain>
    </source>
</reference>
<dbReference type="InterPro" id="IPR006690">
    <property type="entry name" value="OMPA-like_CS"/>
</dbReference>
<keyword evidence="2 8" id="KW-0732">Signal</keyword>
<keyword evidence="3 8" id="KW-0472">Membrane</keyword>
<dbReference type="InterPro" id="IPR039001">
    <property type="entry name" value="Pal"/>
</dbReference>
<evidence type="ECO:0000256" key="6">
    <source>
        <dbReference type="ARBA" id="ARBA00023288"/>
    </source>
</evidence>
<evidence type="ECO:0000313" key="11">
    <source>
        <dbReference type="EMBL" id="ABP69469.1"/>
    </source>
</evidence>
<dbReference type="BioCyc" id="RSPH349102:G1G8M-580-MONOMER"/>
<dbReference type="PRINTS" id="PR01021">
    <property type="entry name" value="OMPADOMAIN"/>
</dbReference>
<dbReference type="eggNOG" id="COG2885">
    <property type="taxonomic scope" value="Bacteria"/>
</dbReference>
<dbReference type="InterPro" id="IPR036737">
    <property type="entry name" value="OmpA-like_sf"/>
</dbReference>
<gene>
    <name evidence="8" type="primary">pal</name>
    <name evidence="11" type="ordered locus">Rsph17025_0563</name>
</gene>
<dbReference type="Pfam" id="PF00691">
    <property type="entry name" value="OmpA"/>
    <property type="match status" value="1"/>
</dbReference>
<dbReference type="InterPro" id="IPR014169">
    <property type="entry name" value="Pal_lipo_C"/>
</dbReference>
<dbReference type="AlphaFoldDB" id="A4WQ05"/>
<dbReference type="InterPro" id="IPR006665">
    <property type="entry name" value="OmpA-like"/>
</dbReference>
<feature type="domain" description="OmpA-like" evidence="10">
    <location>
        <begin position="63"/>
        <end position="180"/>
    </location>
</feature>
<dbReference type="InterPro" id="IPR050330">
    <property type="entry name" value="Bact_OuterMem_StrucFunc"/>
</dbReference>
<comment type="subunit">
    <text evidence="8">The Tol-Pal system is composed of five core proteins: the inner membrane proteins TolA, TolQ and TolR, the periplasmic protein TolB and the outer membrane protein Pal. They form a network linking the inner and outer membranes and the peptidoglycan layer.</text>
</comment>
<accession>A4WQ05</accession>
<dbReference type="GO" id="GO:0051301">
    <property type="term" value="P:cell division"/>
    <property type="evidence" value="ECO:0007669"/>
    <property type="project" value="UniProtKB-UniRule"/>
</dbReference>
<evidence type="ECO:0000256" key="8">
    <source>
        <dbReference type="HAMAP-Rule" id="MF_02204"/>
    </source>
</evidence>
<dbReference type="STRING" id="349102.Rsph17025_0563"/>
<evidence type="ECO:0000256" key="4">
    <source>
        <dbReference type="ARBA" id="ARBA00023139"/>
    </source>
</evidence>
<proteinExistence type="inferred from homology"/>
<dbReference type="KEGG" id="rsq:Rsph17025_0563"/>